<dbReference type="OrthoDB" id="9809324at2"/>
<keyword evidence="2" id="KW-0547">Nucleotide-binding</keyword>
<gene>
    <name evidence="2" type="ORF">EFD62_01420</name>
</gene>
<dbReference type="InterPro" id="IPR027417">
    <property type="entry name" value="P-loop_NTPase"/>
</dbReference>
<name>A0A4Q0I993_9FIRM</name>
<feature type="domain" description="ATPase AAA-type core" evidence="1">
    <location>
        <begin position="71"/>
        <end position="395"/>
    </location>
</feature>
<comment type="caution">
    <text evidence="2">The sequence shown here is derived from an EMBL/GenBank/DDBJ whole genome shotgun (WGS) entry which is preliminary data.</text>
</comment>
<dbReference type="Pfam" id="PF13304">
    <property type="entry name" value="AAA_21"/>
    <property type="match status" value="1"/>
</dbReference>
<dbReference type="Gene3D" id="3.40.50.300">
    <property type="entry name" value="P-loop containing nucleotide triphosphate hydrolases"/>
    <property type="match status" value="1"/>
</dbReference>
<evidence type="ECO:0000313" key="2">
    <source>
        <dbReference type="EMBL" id="RXE60617.1"/>
    </source>
</evidence>
<organism evidence="2 3">
    <name type="scientific">Acetivibrio mesophilus</name>
    <dbReference type="NCBI Taxonomy" id="2487273"/>
    <lineage>
        <taxon>Bacteria</taxon>
        <taxon>Bacillati</taxon>
        <taxon>Bacillota</taxon>
        <taxon>Clostridia</taxon>
        <taxon>Eubacteriales</taxon>
        <taxon>Oscillospiraceae</taxon>
        <taxon>Acetivibrio</taxon>
    </lineage>
</organism>
<protein>
    <submittedName>
        <fullName evidence="2">ATP-binding protein</fullName>
    </submittedName>
</protein>
<dbReference type="SUPFAM" id="SSF52540">
    <property type="entry name" value="P-loop containing nucleoside triphosphate hydrolases"/>
    <property type="match status" value="1"/>
</dbReference>
<dbReference type="GO" id="GO:0016887">
    <property type="term" value="F:ATP hydrolysis activity"/>
    <property type="evidence" value="ECO:0007669"/>
    <property type="project" value="InterPro"/>
</dbReference>
<dbReference type="PANTHER" id="PTHR40396">
    <property type="entry name" value="ATPASE-LIKE PROTEIN"/>
    <property type="match status" value="1"/>
</dbReference>
<sequence>MIKCRENIANDAKKCYYLINEGVNFMLIEYRVKNFMSYKNEIILSMVADKNRELSDANLFQYENMTLLRSAAIFGANASGKSNLIQSFVFFNNIFSSYADTHKMIANLPYFKLDTESHNKPVSFEISFFLNGKRHRYGIEIDSKGIYSEWLYFVPKRQEACYFERKRNEIVRTGTYFEDKKALDYIKPDATRPFLFTLAQDSIKEFTWAKEIVNYLKFYIRPSNLPEMFFKSMIEEEILKGSESEILSKEEVLSFLKDADIGIVGISVIEKKTDEDEFLRQFIEFMKQKGESVEPVESNELETYMHHFKYDERYNVVDEERFPLDMESRGTVKLYALLFPILFVLKRGGILLVDEIESSLHPLLCERIIRLFNNSKTNPRNAQLIFTTHNTLLMNPKLLRRDQIYFIEKNKYGESGMYSLYDIDLDIRSNFNYLNNYLAGRFGAIPYLGEFNLSI</sequence>
<dbReference type="PANTHER" id="PTHR40396:SF1">
    <property type="entry name" value="ATPASE AAA-TYPE CORE DOMAIN-CONTAINING PROTEIN"/>
    <property type="match status" value="1"/>
</dbReference>
<keyword evidence="2" id="KW-0067">ATP-binding</keyword>
<dbReference type="AlphaFoldDB" id="A0A4Q0I993"/>
<accession>A0A4Q0I993</accession>
<reference evidence="3" key="1">
    <citation type="submission" date="2018-11" db="EMBL/GenBank/DDBJ databases">
        <title>Genome sequencing of a novel mesophilic and cellulolytic organism within the genus Hungateiclostridium.</title>
        <authorList>
            <person name="Rettenmaier R."/>
            <person name="Liebl W."/>
            <person name="Zverlov V."/>
        </authorList>
    </citation>
    <scope>NUCLEOTIDE SEQUENCE [LARGE SCALE GENOMIC DNA]</scope>
    <source>
        <strain evidence="3">N2K1</strain>
    </source>
</reference>
<dbReference type="Proteomes" id="UP000289166">
    <property type="component" value="Unassembled WGS sequence"/>
</dbReference>
<evidence type="ECO:0000313" key="3">
    <source>
        <dbReference type="Proteomes" id="UP000289166"/>
    </source>
</evidence>
<evidence type="ECO:0000259" key="1">
    <source>
        <dbReference type="Pfam" id="PF13304"/>
    </source>
</evidence>
<dbReference type="InterPro" id="IPR003959">
    <property type="entry name" value="ATPase_AAA_core"/>
</dbReference>
<proteinExistence type="predicted"/>
<keyword evidence="3" id="KW-1185">Reference proteome</keyword>
<dbReference type="GO" id="GO:0005524">
    <property type="term" value="F:ATP binding"/>
    <property type="evidence" value="ECO:0007669"/>
    <property type="project" value="UniProtKB-KW"/>
</dbReference>
<dbReference type="EMBL" id="RLII01000001">
    <property type="protein sequence ID" value="RXE60617.1"/>
    <property type="molecule type" value="Genomic_DNA"/>
</dbReference>